<organism evidence="2">
    <name type="scientific">Cuerna arida</name>
    <dbReference type="NCBI Taxonomy" id="1464854"/>
    <lineage>
        <taxon>Eukaryota</taxon>
        <taxon>Metazoa</taxon>
        <taxon>Ecdysozoa</taxon>
        <taxon>Arthropoda</taxon>
        <taxon>Hexapoda</taxon>
        <taxon>Insecta</taxon>
        <taxon>Pterygota</taxon>
        <taxon>Neoptera</taxon>
        <taxon>Paraneoptera</taxon>
        <taxon>Hemiptera</taxon>
        <taxon>Auchenorrhyncha</taxon>
        <taxon>Membracoidea</taxon>
        <taxon>Cicadellidae</taxon>
        <taxon>Cicadellinae</taxon>
        <taxon>Proconiini</taxon>
        <taxon>Cuerna</taxon>
    </lineage>
</organism>
<gene>
    <name evidence="2" type="ORF">g.49545</name>
</gene>
<protein>
    <submittedName>
        <fullName evidence="2">Uncharacterized protein</fullName>
    </submittedName>
</protein>
<name>A0A1B6FK87_9HEMI</name>
<sequence>NSQLALECSMDISPERLEDYRLMWVRLTELVRMGSSMLSYTMALMITTPFAYEVIAADNLTMFVIVSVQQGRLGNTQEAIAIASTFLFFGILLYMFCNSGHWMTVKCQKVQDILLTHQPRQPLI</sequence>
<keyword evidence="1" id="KW-0472">Membrane</keyword>
<reference evidence="2" key="1">
    <citation type="submission" date="2015-11" db="EMBL/GenBank/DDBJ databases">
        <title>De novo transcriptome assembly of four potential Pierce s Disease insect vectors from Arizona vineyards.</title>
        <authorList>
            <person name="Tassone E.E."/>
        </authorList>
    </citation>
    <scope>NUCLEOTIDE SEQUENCE</scope>
</reference>
<feature type="non-terminal residue" evidence="2">
    <location>
        <position position="124"/>
    </location>
</feature>
<feature type="non-terminal residue" evidence="2">
    <location>
        <position position="1"/>
    </location>
</feature>
<keyword evidence="1" id="KW-0812">Transmembrane</keyword>
<dbReference type="EMBL" id="GECZ01019185">
    <property type="protein sequence ID" value="JAS50584.1"/>
    <property type="molecule type" value="Transcribed_RNA"/>
</dbReference>
<dbReference type="AlphaFoldDB" id="A0A1B6FK87"/>
<keyword evidence="1" id="KW-1133">Transmembrane helix</keyword>
<proteinExistence type="predicted"/>
<feature type="transmembrane region" description="Helical" evidence="1">
    <location>
        <begin position="79"/>
        <end position="97"/>
    </location>
</feature>
<evidence type="ECO:0000256" key="1">
    <source>
        <dbReference type="SAM" id="Phobius"/>
    </source>
</evidence>
<evidence type="ECO:0000313" key="2">
    <source>
        <dbReference type="EMBL" id="JAS50584.1"/>
    </source>
</evidence>
<feature type="transmembrane region" description="Helical" evidence="1">
    <location>
        <begin position="30"/>
        <end position="52"/>
    </location>
</feature>
<accession>A0A1B6FK87</accession>